<gene>
    <name evidence="2" type="ORF">C7H52_03155</name>
</gene>
<dbReference type="Proteomes" id="UP000238426">
    <property type="component" value="Unassembled WGS sequence"/>
</dbReference>
<sequence length="142" mass="16937">MESIVLKKNKDIYKIITAVLIALFPIHPVFTLYFDWPVILKCVLILICLGFRKYYIFEFKKQLVQVRFLGLKLNENSIFEHSANYLLIHKAVQDTKYELRIGTDKEYEIIVIHKDYFYVSNLASQLSHLLHIDLYNPFEDYD</sequence>
<feature type="transmembrane region" description="Helical" evidence="1">
    <location>
        <begin position="36"/>
        <end position="55"/>
    </location>
</feature>
<evidence type="ECO:0000313" key="2">
    <source>
        <dbReference type="EMBL" id="PSG90294.1"/>
    </source>
</evidence>
<dbReference type="EMBL" id="PXOQ01000007">
    <property type="protein sequence ID" value="PSG90294.1"/>
    <property type="molecule type" value="Genomic_DNA"/>
</dbReference>
<dbReference type="AlphaFoldDB" id="A0A2T1NCZ0"/>
<comment type="caution">
    <text evidence="2">The sequence shown here is derived from an EMBL/GenBank/DDBJ whole genome shotgun (WGS) entry which is preliminary data.</text>
</comment>
<organism evidence="2 3">
    <name type="scientific">Aurantibacter aestuarii</name>
    <dbReference type="NCBI Taxonomy" id="1266046"/>
    <lineage>
        <taxon>Bacteria</taxon>
        <taxon>Pseudomonadati</taxon>
        <taxon>Bacteroidota</taxon>
        <taxon>Flavobacteriia</taxon>
        <taxon>Flavobacteriales</taxon>
        <taxon>Flavobacteriaceae</taxon>
        <taxon>Aurantibacter</taxon>
    </lineage>
</organism>
<dbReference type="RefSeq" id="WP_106462434.1">
    <property type="nucleotide sequence ID" value="NZ_PXOQ01000007.1"/>
</dbReference>
<keyword evidence="1" id="KW-0812">Transmembrane</keyword>
<keyword evidence="3" id="KW-1185">Reference proteome</keyword>
<proteinExistence type="predicted"/>
<accession>A0A2T1NCZ0</accession>
<evidence type="ECO:0000313" key="3">
    <source>
        <dbReference type="Proteomes" id="UP000238426"/>
    </source>
</evidence>
<name>A0A2T1NCZ0_9FLAO</name>
<protein>
    <submittedName>
        <fullName evidence="2">Uncharacterized protein</fullName>
    </submittedName>
</protein>
<evidence type="ECO:0000256" key="1">
    <source>
        <dbReference type="SAM" id="Phobius"/>
    </source>
</evidence>
<keyword evidence="1" id="KW-0472">Membrane</keyword>
<feature type="transmembrane region" description="Helical" evidence="1">
    <location>
        <begin position="12"/>
        <end position="30"/>
    </location>
</feature>
<reference evidence="2 3" key="1">
    <citation type="submission" date="2018-03" db="EMBL/GenBank/DDBJ databases">
        <title>Mesoflavibacter sp. HG37 and Mesoflavibacter sp. HG96 sp.nov., two marine bacteria isolated from seawater of Western Pacific Ocean.</title>
        <authorList>
            <person name="Cheng H."/>
            <person name="Wu Y.-H."/>
            <person name="Guo L.-L."/>
            <person name="Xu X.-W."/>
        </authorList>
    </citation>
    <scope>NUCLEOTIDE SEQUENCE [LARGE SCALE GENOMIC DNA]</scope>
    <source>
        <strain evidence="2 3">KCTC 32269</strain>
    </source>
</reference>
<keyword evidence="1" id="KW-1133">Transmembrane helix</keyword>